<reference evidence="7" key="1">
    <citation type="journal article" date="2019" name="Int. J. Syst. Evol. Microbiol.">
        <title>The Global Catalogue of Microorganisms (GCM) 10K type strain sequencing project: providing services to taxonomists for standard genome sequencing and annotation.</title>
        <authorList>
            <consortium name="The Broad Institute Genomics Platform"/>
            <consortium name="The Broad Institute Genome Sequencing Center for Infectious Disease"/>
            <person name="Wu L."/>
            <person name="Ma J."/>
        </authorList>
    </citation>
    <scope>NUCLEOTIDE SEQUENCE [LARGE SCALE GENOMIC DNA]</scope>
    <source>
        <strain evidence="7">JCM 9458</strain>
    </source>
</reference>
<comment type="caution">
    <text evidence="6">The sequence shown here is derived from an EMBL/GenBank/DDBJ whole genome shotgun (WGS) entry which is preliminary data.</text>
</comment>
<evidence type="ECO:0000256" key="1">
    <source>
        <dbReference type="ARBA" id="ARBA00023015"/>
    </source>
</evidence>
<keyword evidence="4" id="KW-0472">Membrane</keyword>
<feature type="compositionally biased region" description="Polar residues" evidence="3">
    <location>
        <begin position="124"/>
        <end position="136"/>
    </location>
</feature>
<feature type="transmembrane region" description="Helical" evidence="4">
    <location>
        <begin position="90"/>
        <end position="111"/>
    </location>
</feature>
<keyword evidence="2" id="KW-0804">Transcription</keyword>
<keyword evidence="4" id="KW-0812">Transmembrane</keyword>
<keyword evidence="7" id="KW-1185">Reference proteome</keyword>
<organism evidence="6 7">
    <name type="scientific">Cryptosporangium minutisporangium</name>
    <dbReference type="NCBI Taxonomy" id="113569"/>
    <lineage>
        <taxon>Bacteria</taxon>
        <taxon>Bacillati</taxon>
        <taxon>Actinomycetota</taxon>
        <taxon>Actinomycetes</taxon>
        <taxon>Cryptosporangiales</taxon>
        <taxon>Cryptosporangiaceae</taxon>
        <taxon>Cryptosporangium</taxon>
    </lineage>
</organism>
<keyword evidence="4" id="KW-1133">Transmembrane helix</keyword>
<evidence type="ECO:0000256" key="3">
    <source>
        <dbReference type="SAM" id="MobiDB-lite"/>
    </source>
</evidence>
<evidence type="ECO:0000256" key="4">
    <source>
        <dbReference type="SAM" id="Phobius"/>
    </source>
</evidence>
<protein>
    <submittedName>
        <fullName evidence="6">Zf-HC2 domain-containing protein</fullName>
    </submittedName>
</protein>
<proteinExistence type="predicted"/>
<dbReference type="RefSeq" id="WP_345732327.1">
    <property type="nucleotide sequence ID" value="NZ_BAAAYN010000047.1"/>
</dbReference>
<feature type="domain" description="Putative zinc-finger" evidence="5">
    <location>
        <begin position="12"/>
        <end position="37"/>
    </location>
</feature>
<dbReference type="Gene3D" id="1.10.10.1320">
    <property type="entry name" value="Anti-sigma factor, zinc-finger domain"/>
    <property type="match status" value="1"/>
</dbReference>
<evidence type="ECO:0000313" key="6">
    <source>
        <dbReference type="EMBL" id="GAA3395243.1"/>
    </source>
</evidence>
<dbReference type="Pfam" id="PF13490">
    <property type="entry name" value="zf-HC2"/>
    <property type="match status" value="1"/>
</dbReference>
<evidence type="ECO:0000259" key="5">
    <source>
        <dbReference type="Pfam" id="PF13490"/>
    </source>
</evidence>
<keyword evidence="1" id="KW-0805">Transcription regulation</keyword>
<evidence type="ECO:0000313" key="7">
    <source>
        <dbReference type="Proteomes" id="UP001501676"/>
    </source>
</evidence>
<sequence length="233" mass="24460">MTAPHGHVDIAGYLFGLLDPVEYRRVEEHLATCPACRHEVTVLRDIENALDEVPPELFLDGPDPETDMLMQRTLRAAREESASRRSGGRALLAGAAAVVALALAVGGGVFLGRSGEPQEFVADPSQSSAVAGTRTASAKDPDTGAEMTAQVVPAAGWVKVNATLRGIKAGEECRMIVRSAENEEIASSWVITEKAASAPDGWPITGNAAIAPDAVESIEIVTTAGRHLVTVDL</sequence>
<gene>
    <name evidence="6" type="ORF">GCM10020369_67650</name>
</gene>
<dbReference type="InterPro" id="IPR041916">
    <property type="entry name" value="Anti_sigma_zinc_sf"/>
</dbReference>
<dbReference type="InterPro" id="IPR027383">
    <property type="entry name" value="Znf_put"/>
</dbReference>
<feature type="region of interest" description="Disordered" evidence="3">
    <location>
        <begin position="121"/>
        <end position="143"/>
    </location>
</feature>
<evidence type="ECO:0000256" key="2">
    <source>
        <dbReference type="ARBA" id="ARBA00023163"/>
    </source>
</evidence>
<dbReference type="Proteomes" id="UP001501676">
    <property type="component" value="Unassembled WGS sequence"/>
</dbReference>
<name>A0ABP6T9Y4_9ACTN</name>
<dbReference type="EMBL" id="BAAAYN010000047">
    <property type="protein sequence ID" value="GAA3395243.1"/>
    <property type="molecule type" value="Genomic_DNA"/>
</dbReference>
<accession>A0ABP6T9Y4</accession>